<accession>A0A0H2WCF3</accession>
<dbReference type="AlphaFoldDB" id="A0A0H2WCF3"/>
<protein>
    <submittedName>
        <fullName evidence="1">Uncharacterized protein</fullName>
    </submittedName>
</protein>
<dbReference type="Proteomes" id="UP000006693">
    <property type="component" value="Chromosome 2"/>
</dbReference>
<gene>
    <name evidence="1" type="ordered locus">BMAA0597</name>
</gene>
<organism evidence="1 2">
    <name type="scientific">Burkholderia mallei (strain ATCC 23344)</name>
    <dbReference type="NCBI Taxonomy" id="243160"/>
    <lineage>
        <taxon>Bacteria</taxon>
        <taxon>Pseudomonadati</taxon>
        <taxon>Pseudomonadota</taxon>
        <taxon>Betaproteobacteria</taxon>
        <taxon>Burkholderiales</taxon>
        <taxon>Burkholderiaceae</taxon>
        <taxon>Burkholderia</taxon>
        <taxon>pseudomallei group</taxon>
    </lineage>
</organism>
<evidence type="ECO:0000313" key="2">
    <source>
        <dbReference type="Proteomes" id="UP000006693"/>
    </source>
</evidence>
<dbReference type="KEGG" id="bma:BMAA0597"/>
<dbReference type="HOGENOM" id="CLU_2448931_0_0_4"/>
<evidence type="ECO:0000313" key="1">
    <source>
        <dbReference type="EMBL" id="AAU46823.1"/>
    </source>
</evidence>
<sequence length="89" mass="9852">MSARCAAARRARRRIARIADRVSPIGYRASGRGRMRAALPPRVAPYVAVHRRCVLPRIARGGMRRVYRVCHDGRAHVARGYVSGACQVA</sequence>
<reference evidence="1 2" key="1">
    <citation type="journal article" date="2004" name="Proc. Natl. Acad. Sci. U.S.A.">
        <title>Structural flexibility in the Burkholderia mallei genome.</title>
        <authorList>
            <person name="Nierman W.C."/>
            <person name="DeShazer D."/>
            <person name="Kim H.S."/>
            <person name="Tettelin H."/>
            <person name="Nelson K.E."/>
            <person name="Feldblyum T."/>
            <person name="Ulrich R.L."/>
            <person name="Ronning C.M."/>
            <person name="Brinkac L.M."/>
            <person name="Daugherty S.C."/>
            <person name="Davidsen T.D."/>
            <person name="Deboy R.T."/>
            <person name="Dimitrov G."/>
            <person name="Dodson R.J."/>
            <person name="Durkin A.S."/>
            <person name="Gwinn M.L."/>
            <person name="Haft D.H."/>
            <person name="Khouri H."/>
            <person name="Kolonay J.F."/>
            <person name="Madupu R."/>
            <person name="Mohammoud Y."/>
            <person name="Nelson W.C."/>
            <person name="Radune D."/>
            <person name="Romero C.M."/>
            <person name="Sarria S."/>
            <person name="Selengut J."/>
            <person name="Shamblin C."/>
            <person name="Sullivan S.A."/>
            <person name="White O."/>
            <person name="Yu Y."/>
            <person name="Zafar N."/>
            <person name="Zhou L."/>
            <person name="Fraser C.M."/>
        </authorList>
    </citation>
    <scope>NUCLEOTIDE SEQUENCE [LARGE SCALE GENOMIC DNA]</scope>
    <source>
        <strain evidence="1 2">ATCC 23344</strain>
    </source>
</reference>
<keyword evidence="2" id="KW-1185">Reference proteome</keyword>
<proteinExistence type="predicted"/>
<dbReference type="EMBL" id="CP000011">
    <property type="protein sequence ID" value="AAU46823.1"/>
    <property type="molecule type" value="Genomic_DNA"/>
</dbReference>
<name>A0A0H2WCF3_BURMA</name>